<evidence type="ECO:0000256" key="2">
    <source>
        <dbReference type="ARBA" id="ARBA00022448"/>
    </source>
</evidence>
<evidence type="ECO:0000256" key="4">
    <source>
        <dbReference type="ARBA" id="ARBA00022597"/>
    </source>
</evidence>
<feature type="transmembrane region" description="Helical" evidence="9">
    <location>
        <begin position="6"/>
        <end position="24"/>
    </location>
</feature>
<gene>
    <name evidence="10" type="ORF">JG30_02060</name>
</gene>
<feature type="transmembrane region" description="Helical" evidence="9">
    <location>
        <begin position="138"/>
        <end position="159"/>
    </location>
</feature>
<name>A0A0F4LWL5_9LACO</name>
<dbReference type="Proteomes" id="UP000033558">
    <property type="component" value="Unassembled WGS sequence"/>
</dbReference>
<evidence type="ECO:0000313" key="11">
    <source>
        <dbReference type="Proteomes" id="UP000033558"/>
    </source>
</evidence>
<comment type="caution">
    <text evidence="10">The sequence shown here is derived from an EMBL/GenBank/DDBJ whole genome shotgun (WGS) entry which is preliminary data.</text>
</comment>
<dbReference type="PANTHER" id="PTHR32502">
    <property type="entry name" value="N-ACETYLGALACTOSAMINE PERMEASE II COMPONENT-RELATED"/>
    <property type="match status" value="1"/>
</dbReference>
<dbReference type="GO" id="GO:0009401">
    <property type="term" value="P:phosphoenolpyruvate-dependent sugar phosphotransferase system"/>
    <property type="evidence" value="ECO:0007669"/>
    <property type="project" value="UniProtKB-KW"/>
</dbReference>
<dbReference type="PROSITE" id="PS51108">
    <property type="entry name" value="PTS_EIID"/>
    <property type="match status" value="1"/>
</dbReference>
<evidence type="ECO:0000256" key="5">
    <source>
        <dbReference type="ARBA" id="ARBA00022683"/>
    </source>
</evidence>
<accession>A0A0F4LWL5</accession>
<dbReference type="EMBL" id="JXJQ01000003">
    <property type="protein sequence ID" value="KJY62758.1"/>
    <property type="molecule type" value="Genomic_DNA"/>
</dbReference>
<proteinExistence type="predicted"/>
<keyword evidence="2" id="KW-0813">Transport</keyword>
<evidence type="ECO:0000256" key="8">
    <source>
        <dbReference type="ARBA" id="ARBA00023136"/>
    </source>
</evidence>
<sequence>MTIFQAIILGILFCFCRMGILYTWPKNIVLFGALLIGIVLGDVPRAMIIGAAIQALYIAVIQPGGNIPTDEVLATFVAVPLALLSKMSPAVAVSLAVPVGLLGVLLDYIRRTINAVWVHMADSYAEKGNANGVMRAHLLYPPLSLIFIYIIPVSLAVYLGPHAVNTFMKAVPAWIMEGLKVTGSVLPALGFAITISVIGRKDLIPYFIFGFFFFQYASKINMIALALFGAFLAFLHITFTKNKTESAANAAQDAQMVANNKKLLSKKDLVKSWMLWLGTCELSNSYERLQSLSFAACLSPILKKLYKDSEQLSAALKRHLTFFNTEGIWGSIIPGVVISMEEEKAQGAEITDEMITGLKTGMMGPLAGIGDTVDWGTIRPIVVGLFLPLASAGSWLAGIGPFIICSTISTVISYYLWNFGYSFGKRSILQVLKNGKINQFITAAGVLGMFMMGVLSAQYVKLSLKPKIQVGKAVKPIQSYFDQLIPGLLPIAIVFLIYYLITKKKVKYTTILIGVLVCSLLGAAIKLF</sequence>
<dbReference type="HOGENOM" id="CLU_036800_0_0_9"/>
<evidence type="ECO:0000256" key="6">
    <source>
        <dbReference type="ARBA" id="ARBA00022692"/>
    </source>
</evidence>
<organism evidence="10 11">
    <name type="scientific">Bombilactobacillus mellifer</name>
    <dbReference type="NCBI Taxonomy" id="1218492"/>
    <lineage>
        <taxon>Bacteria</taxon>
        <taxon>Bacillati</taxon>
        <taxon>Bacillota</taxon>
        <taxon>Bacilli</taxon>
        <taxon>Lactobacillales</taxon>
        <taxon>Lactobacillaceae</taxon>
        <taxon>Bombilactobacillus</taxon>
    </lineage>
</organism>
<feature type="transmembrane region" description="Helical" evidence="9">
    <location>
        <begin position="31"/>
        <end position="60"/>
    </location>
</feature>
<feature type="transmembrane region" description="Helical" evidence="9">
    <location>
        <begin position="437"/>
        <end position="460"/>
    </location>
</feature>
<keyword evidence="11" id="KW-1185">Reference proteome</keyword>
<feature type="transmembrane region" description="Helical" evidence="9">
    <location>
        <begin position="508"/>
        <end position="525"/>
    </location>
</feature>
<evidence type="ECO:0000313" key="10">
    <source>
        <dbReference type="EMBL" id="KJY62758.1"/>
    </source>
</evidence>
<dbReference type="RefSeq" id="WP_046315417.1">
    <property type="nucleotide sequence ID" value="NZ_JAMBJK010000010.1"/>
</dbReference>
<keyword evidence="6 9" id="KW-0812">Transmembrane</keyword>
<feature type="transmembrane region" description="Helical" evidence="9">
    <location>
        <begin position="395"/>
        <end position="417"/>
    </location>
</feature>
<feature type="transmembrane region" description="Helical" evidence="9">
    <location>
        <begin position="179"/>
        <end position="199"/>
    </location>
</feature>
<protein>
    <submittedName>
        <fullName evidence="10">PTS Man IICD</fullName>
    </submittedName>
</protein>
<dbReference type="InterPro" id="IPR050303">
    <property type="entry name" value="GatZ_KbaZ_carbometab"/>
</dbReference>
<keyword evidence="8 9" id="KW-0472">Membrane</keyword>
<reference evidence="10 11" key="1">
    <citation type="submission" date="2015-01" db="EMBL/GenBank/DDBJ databases">
        <title>Comparative genomics of the lactic acid bacteria isolated from the honey bee gut.</title>
        <authorList>
            <person name="Ellegaard K.M."/>
            <person name="Tamarit D."/>
            <person name="Javelind E."/>
            <person name="Olofsson T."/>
            <person name="Andersson S.G."/>
            <person name="Vasquez A."/>
        </authorList>
    </citation>
    <scope>NUCLEOTIDE SEQUENCE [LARGE SCALE GENOMIC DNA]</scope>
    <source>
        <strain evidence="10 11">Bin4</strain>
    </source>
</reference>
<dbReference type="Pfam" id="PF03613">
    <property type="entry name" value="EIID-AGA"/>
    <property type="match status" value="1"/>
</dbReference>
<keyword evidence="7 9" id="KW-1133">Transmembrane helix</keyword>
<dbReference type="InterPro" id="IPR004704">
    <property type="entry name" value="PTS_IID_man"/>
</dbReference>
<evidence type="ECO:0000256" key="1">
    <source>
        <dbReference type="ARBA" id="ARBA00004651"/>
    </source>
</evidence>
<dbReference type="AlphaFoldDB" id="A0A0F4LWL5"/>
<dbReference type="STRING" id="1218492.JG30_02060"/>
<keyword evidence="3" id="KW-1003">Cell membrane</keyword>
<evidence type="ECO:0000256" key="3">
    <source>
        <dbReference type="ARBA" id="ARBA00022475"/>
    </source>
</evidence>
<dbReference type="PANTHER" id="PTHR32502:SF5">
    <property type="entry name" value="N-ACETYLGALACTOSAMINE PERMEASE IID COMPONENT-RELATED"/>
    <property type="match status" value="1"/>
</dbReference>
<keyword evidence="4" id="KW-0762">Sugar transport</keyword>
<comment type="subcellular location">
    <subcellularLocation>
        <location evidence="1">Cell membrane</location>
        <topology evidence="1">Multi-pass membrane protein</topology>
    </subcellularLocation>
</comment>
<evidence type="ECO:0000256" key="9">
    <source>
        <dbReference type="SAM" id="Phobius"/>
    </source>
</evidence>
<dbReference type="InterPro" id="IPR004700">
    <property type="entry name" value="PTS_IIC_man"/>
</dbReference>
<dbReference type="GO" id="GO:0005886">
    <property type="term" value="C:plasma membrane"/>
    <property type="evidence" value="ECO:0007669"/>
    <property type="project" value="UniProtKB-SubCell"/>
</dbReference>
<feature type="transmembrane region" description="Helical" evidence="9">
    <location>
        <begin position="90"/>
        <end position="109"/>
    </location>
</feature>
<feature type="transmembrane region" description="Helical" evidence="9">
    <location>
        <begin position="480"/>
        <end position="501"/>
    </location>
</feature>
<dbReference type="PROSITE" id="PS51106">
    <property type="entry name" value="PTS_EIIC_TYPE_4"/>
    <property type="match status" value="1"/>
</dbReference>
<dbReference type="Pfam" id="PF03609">
    <property type="entry name" value="EII-Sor"/>
    <property type="match status" value="1"/>
</dbReference>
<evidence type="ECO:0000256" key="7">
    <source>
        <dbReference type="ARBA" id="ARBA00022989"/>
    </source>
</evidence>
<keyword evidence="5" id="KW-0598">Phosphotransferase system</keyword>
<dbReference type="PATRIC" id="fig|1218492.5.peg.319"/>